<keyword evidence="5 8" id="KW-1133">Transmembrane helix</keyword>
<comment type="subcellular location">
    <subcellularLocation>
        <location evidence="1 7">Membrane</location>
        <topology evidence="1 7">Multi-pass membrane protein</topology>
    </subcellularLocation>
</comment>
<evidence type="ECO:0000256" key="7">
    <source>
        <dbReference type="RuleBase" id="RU003755"/>
    </source>
</evidence>
<dbReference type="NCBIfam" id="TIGR00924">
    <property type="entry name" value="yjdL_sub1_fam"/>
    <property type="match status" value="1"/>
</dbReference>
<feature type="transmembrane region" description="Helical" evidence="8">
    <location>
        <begin position="233"/>
        <end position="254"/>
    </location>
</feature>
<keyword evidence="7" id="KW-0813">Transport</keyword>
<dbReference type="GO" id="GO:1904680">
    <property type="term" value="F:peptide transmembrane transporter activity"/>
    <property type="evidence" value="ECO:0007669"/>
    <property type="project" value="InterPro"/>
</dbReference>
<dbReference type="InterPro" id="IPR036259">
    <property type="entry name" value="MFS_trans_sf"/>
</dbReference>
<dbReference type="GO" id="GO:0006857">
    <property type="term" value="P:oligopeptide transport"/>
    <property type="evidence" value="ECO:0007669"/>
    <property type="project" value="InterPro"/>
</dbReference>
<feature type="transmembrane region" description="Helical" evidence="8">
    <location>
        <begin position="313"/>
        <end position="333"/>
    </location>
</feature>
<reference evidence="9" key="1">
    <citation type="journal article" date="2014" name="Int. J. Syst. Evol. Microbiol.">
        <title>Complete genome sequence of Corynebacterium casei LMG S-19264T (=DSM 44701T), isolated from a smear-ripened cheese.</title>
        <authorList>
            <consortium name="US DOE Joint Genome Institute (JGI-PGF)"/>
            <person name="Walter F."/>
            <person name="Albersmeier A."/>
            <person name="Kalinowski J."/>
            <person name="Ruckert C."/>
        </authorList>
    </citation>
    <scope>NUCLEOTIDE SEQUENCE</scope>
    <source>
        <strain evidence="9">CGMCC 1.15758</strain>
    </source>
</reference>
<evidence type="ECO:0000256" key="2">
    <source>
        <dbReference type="ARBA" id="ARBA00005982"/>
    </source>
</evidence>
<dbReference type="OrthoDB" id="9772725at2"/>
<evidence type="ECO:0000256" key="3">
    <source>
        <dbReference type="ARBA" id="ARBA00022692"/>
    </source>
</evidence>
<feature type="transmembrane region" description="Helical" evidence="8">
    <location>
        <begin position="138"/>
        <end position="159"/>
    </location>
</feature>
<keyword evidence="4" id="KW-0571">Peptide transport</keyword>
<keyword evidence="6 8" id="KW-0472">Membrane</keyword>
<keyword evidence="3 7" id="KW-0812">Transmembrane</keyword>
<feature type="transmembrane region" description="Helical" evidence="8">
    <location>
        <begin position="409"/>
        <end position="428"/>
    </location>
</feature>
<dbReference type="PANTHER" id="PTHR11654">
    <property type="entry name" value="OLIGOPEPTIDE TRANSPORTER-RELATED"/>
    <property type="match status" value="1"/>
</dbReference>
<dbReference type="Gene3D" id="1.20.1250.20">
    <property type="entry name" value="MFS general substrate transporter like domains"/>
    <property type="match status" value="1"/>
</dbReference>
<comment type="caution">
    <text evidence="9">The sequence shown here is derived from an EMBL/GenBank/DDBJ whole genome shotgun (WGS) entry which is preliminary data.</text>
</comment>
<dbReference type="AlphaFoldDB" id="A0A8J3E9C6"/>
<dbReference type="InterPro" id="IPR018456">
    <property type="entry name" value="PTR2_symporter_CS"/>
</dbReference>
<dbReference type="SUPFAM" id="SSF103473">
    <property type="entry name" value="MFS general substrate transporter"/>
    <property type="match status" value="1"/>
</dbReference>
<feature type="transmembrane region" description="Helical" evidence="8">
    <location>
        <begin position="165"/>
        <end position="185"/>
    </location>
</feature>
<keyword evidence="4" id="KW-0653">Protein transport</keyword>
<gene>
    <name evidence="9" type="primary">ybgH</name>
    <name evidence="9" type="ORF">GCM10010995_19920</name>
</gene>
<name>A0A8J3E9C6_9GAMM</name>
<evidence type="ECO:0000256" key="1">
    <source>
        <dbReference type="ARBA" id="ARBA00004141"/>
    </source>
</evidence>
<organism evidence="9 10">
    <name type="scientific">Cysteiniphilum litorale</name>
    <dbReference type="NCBI Taxonomy" id="2056700"/>
    <lineage>
        <taxon>Bacteria</taxon>
        <taxon>Pseudomonadati</taxon>
        <taxon>Pseudomonadota</taxon>
        <taxon>Gammaproteobacteria</taxon>
        <taxon>Thiotrichales</taxon>
        <taxon>Fastidiosibacteraceae</taxon>
        <taxon>Cysteiniphilum</taxon>
    </lineage>
</organism>
<feature type="transmembrane region" description="Helical" evidence="8">
    <location>
        <begin position="12"/>
        <end position="36"/>
    </location>
</feature>
<feature type="transmembrane region" description="Helical" evidence="8">
    <location>
        <begin position="75"/>
        <end position="95"/>
    </location>
</feature>
<feature type="transmembrane region" description="Helical" evidence="8">
    <location>
        <begin position="263"/>
        <end position="280"/>
    </location>
</feature>
<protein>
    <submittedName>
        <fullName evidence="9">MFS transporter</fullName>
    </submittedName>
</protein>
<dbReference type="EMBL" id="BMJS01000025">
    <property type="protein sequence ID" value="GGG02539.1"/>
    <property type="molecule type" value="Genomic_DNA"/>
</dbReference>
<dbReference type="Pfam" id="PF00854">
    <property type="entry name" value="PTR2"/>
    <property type="match status" value="1"/>
</dbReference>
<accession>A0A8J3E9C6</accession>
<evidence type="ECO:0000256" key="5">
    <source>
        <dbReference type="ARBA" id="ARBA00022989"/>
    </source>
</evidence>
<feature type="transmembrane region" description="Helical" evidence="8">
    <location>
        <begin position="345"/>
        <end position="363"/>
    </location>
</feature>
<dbReference type="InterPro" id="IPR000109">
    <property type="entry name" value="POT_fam"/>
</dbReference>
<evidence type="ECO:0000256" key="8">
    <source>
        <dbReference type="SAM" id="Phobius"/>
    </source>
</evidence>
<proteinExistence type="inferred from homology"/>
<dbReference type="GO" id="GO:0016020">
    <property type="term" value="C:membrane"/>
    <property type="evidence" value="ECO:0007669"/>
    <property type="project" value="UniProtKB-SubCell"/>
</dbReference>
<comment type="similarity">
    <text evidence="2 7">Belongs to the major facilitator superfamily. Proton-dependent oligopeptide transporter (POT/PTR) (TC 2.A.17) family.</text>
</comment>
<reference evidence="9" key="2">
    <citation type="submission" date="2020-09" db="EMBL/GenBank/DDBJ databases">
        <authorList>
            <person name="Sun Q."/>
            <person name="Zhou Y."/>
        </authorList>
    </citation>
    <scope>NUCLEOTIDE SEQUENCE</scope>
    <source>
        <strain evidence="9">CGMCC 1.15758</strain>
    </source>
</reference>
<evidence type="ECO:0000313" key="10">
    <source>
        <dbReference type="Proteomes" id="UP000636949"/>
    </source>
</evidence>
<feature type="transmembrane region" description="Helical" evidence="8">
    <location>
        <begin position="457"/>
        <end position="482"/>
    </location>
</feature>
<evidence type="ECO:0000256" key="6">
    <source>
        <dbReference type="ARBA" id="ARBA00023136"/>
    </source>
</evidence>
<keyword evidence="10" id="KW-1185">Reference proteome</keyword>
<sequence length="487" mass="53516">MTQIETQPKSLYYAIALNVWEYFSYYGMRALLVLYLTQKLLFTDNHAYALYGAYTALVYVTPIIGGAIADRYLGYYWATFLGAATMVAGHLVLGLDGGGLYFGLALIICGYGLFKTNVSCLLGATYSREHTKRDSGFALMYVGGNIGSFISPILCAWAAQTWGWHYGFLLAAIGMAIGLVIFMTGRKHFVAGNDPQWRALKEKGLLSIKVLPITVLLIALAAVFFSFALYYLFAGWILLACVIVSLYFLFFLFIKLDGKDKRSLLAICFFMIFGLIFWAFDQQGGSSISLFIERNVIRDFNGFTIPAAAFQSINPFAILIGGVIMSYVWYWLIKAGVRLSALFKITFGLLFLTFGFFMIMMGAKIAATTDGHASMMWVVVGMAVIGFAELFVDPVALSEITRLNPGGSVGFLAGLYMLITGSIANYAAAEIATLTSVETVKTAGDFLVKSASNYYNVFGAITKVSAIACIVLIIISLVMYFVRKQKI</sequence>
<feature type="transmembrane region" description="Helical" evidence="8">
    <location>
        <begin position="101"/>
        <end position="126"/>
    </location>
</feature>
<dbReference type="PROSITE" id="PS01023">
    <property type="entry name" value="PTR2_2"/>
    <property type="match status" value="1"/>
</dbReference>
<dbReference type="RefSeq" id="WP_117003329.1">
    <property type="nucleotide sequence ID" value="NZ_BMJS01000025.1"/>
</dbReference>
<evidence type="ECO:0000313" key="9">
    <source>
        <dbReference type="EMBL" id="GGG02539.1"/>
    </source>
</evidence>
<evidence type="ECO:0000256" key="4">
    <source>
        <dbReference type="ARBA" id="ARBA00022856"/>
    </source>
</evidence>
<dbReference type="Proteomes" id="UP000636949">
    <property type="component" value="Unassembled WGS sequence"/>
</dbReference>
<feature type="transmembrane region" description="Helical" evidence="8">
    <location>
        <begin position="206"/>
        <end position="227"/>
    </location>
</feature>
<dbReference type="InterPro" id="IPR005279">
    <property type="entry name" value="Dipep/tripep_permease"/>
</dbReference>
<feature type="transmembrane region" description="Helical" evidence="8">
    <location>
        <begin position="375"/>
        <end position="397"/>
    </location>
</feature>
<feature type="transmembrane region" description="Helical" evidence="8">
    <location>
        <begin position="48"/>
        <end position="68"/>
    </location>
</feature>
<dbReference type="CDD" id="cd17346">
    <property type="entry name" value="MFS_DtpA_like"/>
    <property type="match status" value="1"/>
</dbReference>